<dbReference type="InterPro" id="IPR005501">
    <property type="entry name" value="LamB/YcsF/PxpA-like"/>
</dbReference>
<dbReference type="EMBL" id="BSTI01000019">
    <property type="protein sequence ID" value="GLY69891.1"/>
    <property type="molecule type" value="Genomic_DNA"/>
</dbReference>
<keyword evidence="2" id="KW-1185">Reference proteome</keyword>
<organism evidence="1 2">
    <name type="scientific">Amycolatopsis taiwanensis</name>
    <dbReference type="NCBI Taxonomy" id="342230"/>
    <lineage>
        <taxon>Bacteria</taxon>
        <taxon>Bacillati</taxon>
        <taxon>Actinomycetota</taxon>
        <taxon>Actinomycetes</taxon>
        <taxon>Pseudonocardiales</taxon>
        <taxon>Pseudonocardiaceae</taxon>
        <taxon>Amycolatopsis</taxon>
    </lineage>
</organism>
<comment type="caution">
    <text evidence="1">The sequence shown here is derived from an EMBL/GenBank/DDBJ whole genome shotgun (WGS) entry which is preliminary data.</text>
</comment>
<name>A0A9W6VKW1_9PSEU</name>
<dbReference type="PANTHER" id="PTHR30292:SF0">
    <property type="entry name" value="5-OXOPROLINASE SUBUNIT A"/>
    <property type="match status" value="1"/>
</dbReference>
<protein>
    <submittedName>
        <fullName evidence="1">UPF0271 protein</fullName>
    </submittedName>
</protein>
<gene>
    <name evidence="1" type="ORF">Atai01_65100</name>
</gene>
<dbReference type="Gene3D" id="3.20.20.370">
    <property type="entry name" value="Glycoside hydrolase/deacetylase"/>
    <property type="match status" value="1"/>
</dbReference>
<reference evidence="1" key="1">
    <citation type="submission" date="2023-03" db="EMBL/GenBank/DDBJ databases">
        <title>Amycolatopsis taiwanensis NBRC 103393.</title>
        <authorList>
            <person name="Ichikawa N."/>
            <person name="Sato H."/>
            <person name="Tonouchi N."/>
        </authorList>
    </citation>
    <scope>NUCLEOTIDE SEQUENCE</scope>
    <source>
        <strain evidence="1">NBRC 103393</strain>
    </source>
</reference>
<dbReference type="NCBIfam" id="NF003814">
    <property type="entry name" value="PRK05406.1-3"/>
    <property type="match status" value="1"/>
</dbReference>
<dbReference type="Proteomes" id="UP001165136">
    <property type="component" value="Unassembled WGS sequence"/>
</dbReference>
<evidence type="ECO:0000313" key="2">
    <source>
        <dbReference type="Proteomes" id="UP001165136"/>
    </source>
</evidence>
<dbReference type="AlphaFoldDB" id="A0A9W6VKW1"/>
<dbReference type="RefSeq" id="WP_285489272.1">
    <property type="nucleotide sequence ID" value="NZ_BSTI01000019.1"/>
</dbReference>
<accession>A0A9W6VKW1</accession>
<dbReference type="PANTHER" id="PTHR30292">
    <property type="entry name" value="UNCHARACTERIZED PROTEIN YBGL-RELATED"/>
    <property type="match status" value="1"/>
</dbReference>
<dbReference type="CDD" id="cd10787">
    <property type="entry name" value="LamB_YcsF_like"/>
    <property type="match status" value="1"/>
</dbReference>
<evidence type="ECO:0000313" key="1">
    <source>
        <dbReference type="EMBL" id="GLY69891.1"/>
    </source>
</evidence>
<dbReference type="InterPro" id="IPR011330">
    <property type="entry name" value="Glyco_hydro/deAcase_b/a-brl"/>
</dbReference>
<dbReference type="GO" id="GO:0005975">
    <property type="term" value="P:carbohydrate metabolic process"/>
    <property type="evidence" value="ECO:0007669"/>
    <property type="project" value="InterPro"/>
</dbReference>
<dbReference type="NCBIfam" id="NF003816">
    <property type="entry name" value="PRK05406.1-5"/>
    <property type="match status" value="1"/>
</dbReference>
<sequence>MTRDHHATATAALSLNTDIGEGYGAWVIADDDALLELVTDANLACGFHASDPDIMRRTCQTARERSVAVGAQVGFRDVLGFGRRFIDVSRSTLTNEVLYQLGALYAFASVEQTPIAFVKVHGALYHAAVQYESYALAIADAVREFDPNLPMLCQPGTSFSRVMANAGLRTIAEGYLDRAYTADGLLVPRGQPGAVITDPETAARRAVQLAVERTVTAIDGTVIDMPVESVCIHSDSPGAPALAAAVRQALEAAGVALRSLAGTTVAAGD</sequence>
<dbReference type="SUPFAM" id="SSF88713">
    <property type="entry name" value="Glycoside hydrolase/deacetylase"/>
    <property type="match status" value="1"/>
</dbReference>
<dbReference type="Pfam" id="PF03746">
    <property type="entry name" value="LamB_YcsF"/>
    <property type="match status" value="1"/>
</dbReference>
<proteinExistence type="predicted"/>